<keyword evidence="4" id="KW-0227">DNA damage</keyword>
<keyword evidence="3" id="KW-0548">Nucleotidyltransferase</keyword>
<dbReference type="Gene3D" id="3.40.1170.60">
    <property type="match status" value="1"/>
</dbReference>
<dbReference type="PANTHER" id="PTHR11076:SF35">
    <property type="entry name" value="DNA REPAIR PROTEIN HOMOLOG YOBH"/>
    <property type="match status" value="1"/>
</dbReference>
<dbReference type="GO" id="GO:0042276">
    <property type="term" value="P:error-prone translesion synthesis"/>
    <property type="evidence" value="ECO:0007669"/>
    <property type="project" value="TreeGrafter"/>
</dbReference>
<dbReference type="SUPFAM" id="SSF100879">
    <property type="entry name" value="Lesion bypass DNA polymerase (Y-family), little finger domain"/>
    <property type="match status" value="1"/>
</dbReference>
<protein>
    <submittedName>
        <fullName evidence="7">DNA repair protein</fullName>
    </submittedName>
</protein>
<evidence type="ECO:0000256" key="3">
    <source>
        <dbReference type="ARBA" id="ARBA00022695"/>
    </source>
</evidence>
<dbReference type="InterPro" id="IPR043502">
    <property type="entry name" value="DNA/RNA_pol_sf"/>
</dbReference>
<evidence type="ECO:0000313" key="8">
    <source>
        <dbReference type="Proteomes" id="UP000284277"/>
    </source>
</evidence>
<dbReference type="GO" id="GO:0003887">
    <property type="term" value="F:DNA-directed DNA polymerase activity"/>
    <property type="evidence" value="ECO:0007669"/>
    <property type="project" value="UniProtKB-KW"/>
</dbReference>
<evidence type="ECO:0000313" key="7">
    <source>
        <dbReference type="EMBL" id="RKD28882.1"/>
    </source>
</evidence>
<evidence type="ECO:0000256" key="4">
    <source>
        <dbReference type="ARBA" id="ARBA00022763"/>
    </source>
</evidence>
<evidence type="ECO:0000259" key="6">
    <source>
        <dbReference type="PROSITE" id="PS50173"/>
    </source>
</evidence>
<comment type="caution">
    <text evidence="7">The sequence shown here is derived from an EMBL/GenBank/DDBJ whole genome shotgun (WGS) entry which is preliminary data.</text>
</comment>
<dbReference type="AlphaFoldDB" id="A0A419SUM0"/>
<dbReference type="InterPro" id="IPR001126">
    <property type="entry name" value="UmuC"/>
</dbReference>
<dbReference type="GO" id="GO:0003684">
    <property type="term" value="F:damaged DNA binding"/>
    <property type="evidence" value="ECO:0007669"/>
    <property type="project" value="InterPro"/>
</dbReference>
<dbReference type="GO" id="GO:0009432">
    <property type="term" value="P:SOS response"/>
    <property type="evidence" value="ECO:0007669"/>
    <property type="project" value="TreeGrafter"/>
</dbReference>
<keyword evidence="5" id="KW-0808">Transferase</keyword>
<dbReference type="SUPFAM" id="SSF56672">
    <property type="entry name" value="DNA/RNA polymerases"/>
    <property type="match status" value="1"/>
</dbReference>
<organism evidence="7 8">
    <name type="scientific">Lacrimispora algidixylanolytica</name>
    <dbReference type="NCBI Taxonomy" id="94868"/>
    <lineage>
        <taxon>Bacteria</taxon>
        <taxon>Bacillati</taxon>
        <taxon>Bacillota</taxon>
        <taxon>Clostridia</taxon>
        <taxon>Lachnospirales</taxon>
        <taxon>Lachnospiraceae</taxon>
        <taxon>Lacrimispora</taxon>
    </lineage>
</organism>
<keyword evidence="2" id="KW-0515">Mutator protein</keyword>
<dbReference type="InterPro" id="IPR043128">
    <property type="entry name" value="Rev_trsase/Diguanyl_cyclase"/>
</dbReference>
<dbReference type="InterPro" id="IPR050116">
    <property type="entry name" value="DNA_polymerase-Y"/>
</dbReference>
<reference evidence="7 8" key="1">
    <citation type="submission" date="2016-08" db="EMBL/GenBank/DDBJ databases">
        <title>A new outlook on sporulation: Clostridium algidixylanolyticum.</title>
        <authorList>
            <person name="Poppleton D.I."/>
            <person name="Gribaldo S."/>
        </authorList>
    </citation>
    <scope>NUCLEOTIDE SEQUENCE [LARGE SCALE GENOMIC DNA]</scope>
    <source>
        <strain evidence="7 8">SPL73</strain>
    </source>
</reference>
<comment type="similarity">
    <text evidence="1">Belongs to the DNA polymerase type-Y family.</text>
</comment>
<keyword evidence="5" id="KW-0239">DNA-directed DNA polymerase</keyword>
<dbReference type="PANTHER" id="PTHR11076">
    <property type="entry name" value="DNA REPAIR POLYMERASE UMUC / TRANSFERASE FAMILY MEMBER"/>
    <property type="match status" value="1"/>
</dbReference>
<proteinExistence type="inferred from homology"/>
<evidence type="ECO:0000256" key="1">
    <source>
        <dbReference type="ARBA" id="ARBA00010945"/>
    </source>
</evidence>
<accession>A0A419SUM0</accession>
<dbReference type="Pfam" id="PF11799">
    <property type="entry name" value="IMS_C"/>
    <property type="match status" value="1"/>
</dbReference>
<dbReference type="OrthoDB" id="9808813at2"/>
<feature type="domain" description="UmuC" evidence="6">
    <location>
        <begin position="12"/>
        <end position="201"/>
    </location>
</feature>
<dbReference type="InterPro" id="IPR017961">
    <property type="entry name" value="DNA_pol_Y-fam_little_finger"/>
</dbReference>
<dbReference type="Proteomes" id="UP000284277">
    <property type="component" value="Unassembled WGS sequence"/>
</dbReference>
<keyword evidence="8" id="KW-1185">Reference proteome</keyword>
<dbReference type="RefSeq" id="WP_120198326.1">
    <property type="nucleotide sequence ID" value="NZ_MCIA01000033.1"/>
</dbReference>
<dbReference type="Pfam" id="PF00817">
    <property type="entry name" value="IMS"/>
    <property type="match status" value="1"/>
</dbReference>
<evidence type="ECO:0000256" key="2">
    <source>
        <dbReference type="ARBA" id="ARBA00022457"/>
    </source>
</evidence>
<dbReference type="Gene3D" id="1.10.150.20">
    <property type="entry name" value="5' to 3' exonuclease, C-terminal subdomain"/>
    <property type="match status" value="1"/>
</dbReference>
<sequence>MGGVSRLEEQIYLCIDLKSFYASVECVERKLDPLVTNLAVADPERSEKTICLAISPAMKALGIKNRCRVFQIPKDVQYIMAPPRMKLYIQYSVDIYGIYLKYISKEDIHVYSIDECFLDVTHYLSMYHISAKELALRIMEDIKITKGITATAGIGTNLYLAKVALDIMAKHSEDNIGYLNEELYQKTLWKHRPLTDFWRIGKGISNSLNHIGIFNMGDITCANENSLYRLFGIDAELLIDHAWGRETTTMADIKAYKPKSNSVSNGQVLARDYSFEECRLIVKEMTDALCLDMAAKSVITGSLSLMIGYSNEMGLKPSIGTITMSITTNSYRLIIPYVMGLYERIVEKSIPIRRLSLSCNHIVNDAYEQYDLFTDQTELEKDKKLQKAALEIKERFGKNALVRGMDLQEAGTTIERNRQIGGHKSGE</sequence>
<dbReference type="EMBL" id="MCIA01000033">
    <property type="protein sequence ID" value="RKD28882.1"/>
    <property type="molecule type" value="Genomic_DNA"/>
</dbReference>
<name>A0A419SUM0_9FIRM</name>
<dbReference type="PROSITE" id="PS50173">
    <property type="entry name" value="UMUC"/>
    <property type="match status" value="1"/>
</dbReference>
<dbReference type="Gene3D" id="3.30.70.270">
    <property type="match status" value="1"/>
</dbReference>
<dbReference type="InterPro" id="IPR036775">
    <property type="entry name" value="DNA_pol_Y-fam_lit_finger_sf"/>
</dbReference>
<evidence type="ECO:0000256" key="5">
    <source>
        <dbReference type="ARBA" id="ARBA00022932"/>
    </source>
</evidence>
<gene>
    <name evidence="7" type="ORF">BET01_09060</name>
</gene>
<dbReference type="GO" id="GO:0006281">
    <property type="term" value="P:DNA repair"/>
    <property type="evidence" value="ECO:0007669"/>
    <property type="project" value="InterPro"/>
</dbReference>
<dbReference type="GO" id="GO:0005829">
    <property type="term" value="C:cytosol"/>
    <property type="evidence" value="ECO:0007669"/>
    <property type="project" value="TreeGrafter"/>
</dbReference>